<keyword evidence="6" id="KW-1185">Reference proteome</keyword>
<keyword evidence="1 5" id="KW-0489">Methyltransferase</keyword>
<dbReference type="EMBL" id="JH636049">
    <property type="protein sequence ID" value="EID55224.1"/>
    <property type="molecule type" value="Genomic_DNA"/>
</dbReference>
<dbReference type="Pfam" id="PF13649">
    <property type="entry name" value="Methyltransf_25"/>
    <property type="match status" value="1"/>
</dbReference>
<dbReference type="SUPFAM" id="SSF53335">
    <property type="entry name" value="S-adenosyl-L-methionine-dependent methyltransferases"/>
    <property type="match status" value="1"/>
</dbReference>
<dbReference type="OrthoDB" id="9811589at2"/>
<evidence type="ECO:0000256" key="2">
    <source>
        <dbReference type="ARBA" id="ARBA00022679"/>
    </source>
</evidence>
<dbReference type="GO" id="GO:0032259">
    <property type="term" value="P:methylation"/>
    <property type="evidence" value="ECO:0007669"/>
    <property type="project" value="UniProtKB-KW"/>
</dbReference>
<dbReference type="STRING" id="882086.SacxiDRAFT_3014"/>
<dbReference type="AlphaFoldDB" id="I0V521"/>
<evidence type="ECO:0000259" key="4">
    <source>
        <dbReference type="Pfam" id="PF13649"/>
    </source>
</evidence>
<dbReference type="eggNOG" id="COG2226">
    <property type="taxonomic scope" value="Bacteria"/>
</dbReference>
<dbReference type="Gene3D" id="3.40.50.150">
    <property type="entry name" value="Vaccinia Virus protein VP39"/>
    <property type="match status" value="1"/>
</dbReference>
<dbReference type="InterPro" id="IPR041698">
    <property type="entry name" value="Methyltransf_25"/>
</dbReference>
<dbReference type="PANTHER" id="PTHR43464">
    <property type="entry name" value="METHYLTRANSFERASE"/>
    <property type="match status" value="1"/>
</dbReference>
<dbReference type="HOGENOM" id="CLU_069129_7_4_11"/>
<name>I0V521_9PSEU</name>
<feature type="domain" description="Methyltransferase" evidence="4">
    <location>
        <begin position="40"/>
        <end position="132"/>
    </location>
</feature>
<evidence type="ECO:0000256" key="3">
    <source>
        <dbReference type="ARBA" id="ARBA00022691"/>
    </source>
</evidence>
<reference evidence="5 6" key="1">
    <citation type="submission" date="2012-01" db="EMBL/GenBank/DDBJ databases">
        <title>Improved High-Quality Draft sequence of Saccharomonospora xinjiangensis XJ-54.</title>
        <authorList>
            <consortium name="US DOE Joint Genome Institute"/>
            <person name="Lucas S."/>
            <person name="Han J."/>
            <person name="Lapidus A."/>
            <person name="Cheng J.-F."/>
            <person name="Goodwin L."/>
            <person name="Pitluck S."/>
            <person name="Peters L."/>
            <person name="Mikhailova N."/>
            <person name="Teshima H."/>
            <person name="Detter J.C."/>
            <person name="Han C."/>
            <person name="Tapia R."/>
            <person name="Land M."/>
            <person name="Hauser L."/>
            <person name="Kyrpides N."/>
            <person name="Ivanova N."/>
            <person name="Pagani I."/>
            <person name="Brambilla E.-M."/>
            <person name="Klenk H.-P."/>
            <person name="Woyke T."/>
        </authorList>
    </citation>
    <scope>NUCLEOTIDE SEQUENCE [LARGE SCALE GENOMIC DNA]</scope>
    <source>
        <strain evidence="5 6">XJ-54</strain>
    </source>
</reference>
<dbReference type="PANTHER" id="PTHR43464:SF19">
    <property type="entry name" value="UBIQUINONE BIOSYNTHESIS O-METHYLTRANSFERASE, MITOCHONDRIAL"/>
    <property type="match status" value="1"/>
</dbReference>
<gene>
    <name evidence="5" type="ORF">SacxiDRAFT_3014</name>
</gene>
<evidence type="ECO:0000313" key="5">
    <source>
        <dbReference type="EMBL" id="EID55224.1"/>
    </source>
</evidence>
<evidence type="ECO:0000313" key="6">
    <source>
        <dbReference type="Proteomes" id="UP000004691"/>
    </source>
</evidence>
<dbReference type="RefSeq" id="WP_006239373.1">
    <property type="nucleotide sequence ID" value="NZ_JH636049.1"/>
</dbReference>
<protein>
    <submittedName>
        <fullName evidence="5">Methylase involved in ubiquinone/menaquinone biosynthesis</fullName>
    </submittedName>
</protein>
<accession>I0V521</accession>
<keyword evidence="2" id="KW-0808">Transferase</keyword>
<dbReference type="Proteomes" id="UP000004691">
    <property type="component" value="Unassembled WGS sequence"/>
</dbReference>
<sequence length="241" mass="26704">MPDALYADPRLAPLYDSLDPDRSDLDPYLAMAEEFGARRVLDVGCGTGTFACLLAERGFDVVGVEPAAASLDVAKSKPFAERVRWVHGDATAVPAISADLAVMTANVAQVFLSDEDWGNALRCVHGALRRGGRFVFETRRPAVRAWERWTRENTLTEADVPGVGVVRAWCEVIEVAEPLVSFRWTYAFDADGTVLTSDSTLRFRDREKVDRSLRAAGFDVHDVRDAPDRPGREFVFVATRR</sequence>
<keyword evidence="5" id="KW-0830">Ubiquinone</keyword>
<organism evidence="5 6">
    <name type="scientific">Saccharomonospora xinjiangensis XJ-54</name>
    <dbReference type="NCBI Taxonomy" id="882086"/>
    <lineage>
        <taxon>Bacteria</taxon>
        <taxon>Bacillati</taxon>
        <taxon>Actinomycetota</taxon>
        <taxon>Actinomycetes</taxon>
        <taxon>Pseudonocardiales</taxon>
        <taxon>Pseudonocardiaceae</taxon>
        <taxon>Saccharomonospora</taxon>
    </lineage>
</organism>
<dbReference type="InterPro" id="IPR029063">
    <property type="entry name" value="SAM-dependent_MTases_sf"/>
</dbReference>
<keyword evidence="3" id="KW-0949">S-adenosyl-L-methionine</keyword>
<dbReference type="GO" id="GO:0008168">
    <property type="term" value="F:methyltransferase activity"/>
    <property type="evidence" value="ECO:0007669"/>
    <property type="project" value="UniProtKB-KW"/>
</dbReference>
<proteinExistence type="predicted"/>
<dbReference type="CDD" id="cd02440">
    <property type="entry name" value="AdoMet_MTases"/>
    <property type="match status" value="1"/>
</dbReference>
<evidence type="ECO:0000256" key="1">
    <source>
        <dbReference type="ARBA" id="ARBA00022603"/>
    </source>
</evidence>